<dbReference type="OrthoDB" id="9780518at2"/>
<name>A0A5B8G1B6_9RHOB</name>
<dbReference type="RefSeq" id="WP_138573957.1">
    <property type="nucleotide sequence ID" value="NZ_CP040819.1"/>
</dbReference>
<dbReference type="GO" id="GO:0005829">
    <property type="term" value="C:cytosol"/>
    <property type="evidence" value="ECO:0007669"/>
    <property type="project" value="TreeGrafter"/>
</dbReference>
<evidence type="ECO:0000313" key="4">
    <source>
        <dbReference type="EMBL" id="QDL93814.1"/>
    </source>
</evidence>
<reference evidence="4 5" key="1">
    <citation type="submission" date="2019-06" db="EMBL/GenBank/DDBJ databases">
        <title>Genome sequence of Rhodobacteraceae bacterium D4M1.</title>
        <authorList>
            <person name="Cao J."/>
        </authorList>
    </citation>
    <scope>NUCLEOTIDE SEQUENCE [LARGE SCALE GENOMIC DNA]</scope>
    <source>
        <strain evidence="4 5">D4M1</strain>
        <plasmid evidence="5">pd4m1a</plasmid>
    </source>
</reference>
<dbReference type="EMBL" id="CP040819">
    <property type="protein sequence ID" value="QDL93814.1"/>
    <property type="molecule type" value="Genomic_DNA"/>
</dbReference>
<dbReference type="GO" id="GO:0016705">
    <property type="term" value="F:oxidoreductase activity, acting on paired donors, with incorporation or reduction of molecular oxygen"/>
    <property type="evidence" value="ECO:0007669"/>
    <property type="project" value="InterPro"/>
</dbReference>
<keyword evidence="5" id="KW-1185">Reference proteome</keyword>
<dbReference type="InterPro" id="IPR036661">
    <property type="entry name" value="Luciferase-like_sf"/>
</dbReference>
<geneLocation type="plasmid" evidence="5">
    <name>pd4m1a</name>
</geneLocation>
<gene>
    <name evidence="4" type="ORF">FDP22_18165</name>
</gene>
<feature type="domain" description="Luciferase-like" evidence="3">
    <location>
        <begin position="3"/>
        <end position="301"/>
    </location>
</feature>
<dbReference type="NCBIfam" id="TIGR03558">
    <property type="entry name" value="oxido_grp_1"/>
    <property type="match status" value="1"/>
</dbReference>
<dbReference type="InterPro" id="IPR019949">
    <property type="entry name" value="CmoO-like"/>
</dbReference>
<dbReference type="KEGG" id="ppru:FDP22_18165"/>
<dbReference type="InterPro" id="IPR050766">
    <property type="entry name" value="Bact_Lucif_Oxidored"/>
</dbReference>
<dbReference type="PANTHER" id="PTHR30137">
    <property type="entry name" value="LUCIFERASE-LIKE MONOOXYGENASE"/>
    <property type="match status" value="1"/>
</dbReference>
<evidence type="ECO:0000256" key="1">
    <source>
        <dbReference type="ARBA" id="ARBA00007789"/>
    </source>
</evidence>
<dbReference type="CDD" id="cd00347">
    <property type="entry name" value="Flavin_utilizing_monoxygenases"/>
    <property type="match status" value="2"/>
</dbReference>
<dbReference type="Gene3D" id="3.20.20.30">
    <property type="entry name" value="Luciferase-like domain"/>
    <property type="match status" value="1"/>
</dbReference>
<evidence type="ECO:0000259" key="3">
    <source>
        <dbReference type="Pfam" id="PF00296"/>
    </source>
</evidence>
<evidence type="ECO:0000256" key="2">
    <source>
        <dbReference type="ARBA" id="ARBA00074555"/>
    </source>
</evidence>
<comment type="similarity">
    <text evidence="1">To bacterial alkanal monooxygenase alpha and beta chains.</text>
</comment>
<accession>A0A5B8G1B6</accession>
<dbReference type="InterPro" id="IPR011251">
    <property type="entry name" value="Luciferase-like_dom"/>
</dbReference>
<dbReference type="PANTHER" id="PTHR30137:SF6">
    <property type="entry name" value="LUCIFERASE-LIKE MONOOXYGENASE"/>
    <property type="match status" value="1"/>
</dbReference>
<sequence>MTRLSILDLAPVPDGSNAGAALRNSLDLARHAEAWGFHRFWMAEHHNMPGIASAATAVALAHVAAGTRTIRVGAGGIMLPNHAPLIIAEQFGTLAALHPGRVDLGLGRAPGTDQRTAMAMRRDLMAAAERFPDDVVELLGLFKPAEPGQPIRAVPGAGLDVDVWILGSSLFGAQLAALLGLPYAFASHFAPGALDDAVALYRERFQPSERLAKPYVMVACNVITAETEARAAELFTSQQQAFVNLRSGRPGLFPRPKADYLSTLAPSALRLLEHTLSCSFIGTPEQAKQKLDAFIARTGADEVIVSGPVHDHNARLRSFELLSDVAALPRAA</sequence>
<organism evidence="4 5">
    <name type="scientific">Paroceanicella profunda</name>
    <dbReference type="NCBI Taxonomy" id="2579971"/>
    <lineage>
        <taxon>Bacteria</taxon>
        <taxon>Pseudomonadati</taxon>
        <taxon>Pseudomonadota</taxon>
        <taxon>Alphaproteobacteria</taxon>
        <taxon>Rhodobacterales</taxon>
        <taxon>Paracoccaceae</taxon>
        <taxon>Paroceanicella</taxon>
    </lineage>
</organism>
<keyword evidence="4" id="KW-0614">Plasmid</keyword>
<dbReference type="AlphaFoldDB" id="A0A5B8G1B6"/>
<dbReference type="SUPFAM" id="SSF51679">
    <property type="entry name" value="Bacterial luciferase-like"/>
    <property type="match status" value="1"/>
</dbReference>
<dbReference type="Proteomes" id="UP000305888">
    <property type="component" value="Plasmid pD4M1A"/>
</dbReference>
<proteinExistence type="predicted"/>
<protein>
    <recommendedName>
        <fullName evidence="2">Luciferase-like monooxygenase</fullName>
    </recommendedName>
</protein>
<evidence type="ECO:0000313" key="5">
    <source>
        <dbReference type="Proteomes" id="UP000305888"/>
    </source>
</evidence>
<dbReference type="FunFam" id="3.20.20.30:FF:000002">
    <property type="entry name" value="LLM class flavin-dependent oxidoreductase"/>
    <property type="match status" value="1"/>
</dbReference>
<dbReference type="Pfam" id="PF00296">
    <property type="entry name" value="Bac_luciferase"/>
    <property type="match status" value="1"/>
</dbReference>